<dbReference type="EMBL" id="LUGH01002329">
    <property type="protein sequence ID" value="OBZ80276.1"/>
    <property type="molecule type" value="Genomic_DNA"/>
</dbReference>
<dbReference type="InParanoid" id="A0A1C7MV21"/>
<dbReference type="AlphaFoldDB" id="A0A1C7MV21"/>
<dbReference type="OrthoDB" id="2288540at2759"/>
<sequence length="105" mass="11761">MNQLNAQVSVDKQIIAHAAMKFVVLNNLLFTTVNAPELEQLMTMAFDAPDEATIQLPSANTIRDKAFVEFKTLFPAIVEWLSKQEEISFTIDTWSSSVKTAQATR</sequence>
<comment type="caution">
    <text evidence="1">The sequence shown here is derived from an EMBL/GenBank/DDBJ whole genome shotgun (WGS) entry which is preliminary data.</text>
</comment>
<name>A0A1C7MV21_9FUNG</name>
<gene>
    <name evidence="1" type="ORF">A0J61_11675</name>
</gene>
<proteinExistence type="predicted"/>
<protein>
    <submittedName>
        <fullName evidence="1">Uncharacterized protein</fullName>
    </submittedName>
</protein>
<dbReference type="Proteomes" id="UP000093000">
    <property type="component" value="Unassembled WGS sequence"/>
</dbReference>
<dbReference type="STRING" id="101091.A0A1C7MV21"/>
<organism evidence="1 2">
    <name type="scientific">Choanephora cucurbitarum</name>
    <dbReference type="NCBI Taxonomy" id="101091"/>
    <lineage>
        <taxon>Eukaryota</taxon>
        <taxon>Fungi</taxon>
        <taxon>Fungi incertae sedis</taxon>
        <taxon>Mucoromycota</taxon>
        <taxon>Mucoromycotina</taxon>
        <taxon>Mucoromycetes</taxon>
        <taxon>Mucorales</taxon>
        <taxon>Mucorineae</taxon>
        <taxon>Choanephoraceae</taxon>
        <taxon>Choanephoroideae</taxon>
        <taxon>Choanephora</taxon>
    </lineage>
</organism>
<accession>A0A1C7MV21</accession>
<evidence type="ECO:0000313" key="2">
    <source>
        <dbReference type="Proteomes" id="UP000093000"/>
    </source>
</evidence>
<reference evidence="1 2" key="1">
    <citation type="submission" date="2016-03" db="EMBL/GenBank/DDBJ databases">
        <title>Choanephora cucurbitarum.</title>
        <authorList>
            <person name="Min B."/>
            <person name="Park H."/>
            <person name="Park J.-H."/>
            <person name="Shin H.-D."/>
            <person name="Choi I.-G."/>
        </authorList>
    </citation>
    <scope>NUCLEOTIDE SEQUENCE [LARGE SCALE GENOMIC DNA]</scope>
    <source>
        <strain evidence="1 2">KUS-F28377</strain>
    </source>
</reference>
<evidence type="ECO:0000313" key="1">
    <source>
        <dbReference type="EMBL" id="OBZ80276.1"/>
    </source>
</evidence>
<keyword evidence="2" id="KW-1185">Reference proteome</keyword>